<dbReference type="AlphaFoldDB" id="A0A9J5XTM4"/>
<evidence type="ECO:0000313" key="2">
    <source>
        <dbReference type="Proteomes" id="UP000824120"/>
    </source>
</evidence>
<feature type="non-terminal residue" evidence="1">
    <location>
        <position position="113"/>
    </location>
</feature>
<gene>
    <name evidence="1" type="ORF">H5410_042189</name>
</gene>
<dbReference type="EMBL" id="JACXVP010000008">
    <property type="protein sequence ID" value="KAG5591675.1"/>
    <property type="molecule type" value="Genomic_DNA"/>
</dbReference>
<sequence>MESGSIENIELPHNLLAVRPWVSSHLVTLVKVEQPVNVWNSVQAPRENSPLFCDQLSHFLFVIYHLWILASFGGACMGSELVALSDEADWSFSPDPVEDLALDPVAWADSDCE</sequence>
<name>A0A9J5XTM4_SOLCO</name>
<organism evidence="1 2">
    <name type="scientific">Solanum commersonii</name>
    <name type="common">Commerson's wild potato</name>
    <name type="synonym">Commerson's nightshade</name>
    <dbReference type="NCBI Taxonomy" id="4109"/>
    <lineage>
        <taxon>Eukaryota</taxon>
        <taxon>Viridiplantae</taxon>
        <taxon>Streptophyta</taxon>
        <taxon>Embryophyta</taxon>
        <taxon>Tracheophyta</taxon>
        <taxon>Spermatophyta</taxon>
        <taxon>Magnoliopsida</taxon>
        <taxon>eudicotyledons</taxon>
        <taxon>Gunneridae</taxon>
        <taxon>Pentapetalae</taxon>
        <taxon>asterids</taxon>
        <taxon>lamiids</taxon>
        <taxon>Solanales</taxon>
        <taxon>Solanaceae</taxon>
        <taxon>Solanoideae</taxon>
        <taxon>Solaneae</taxon>
        <taxon>Solanum</taxon>
    </lineage>
</organism>
<comment type="caution">
    <text evidence="1">The sequence shown here is derived from an EMBL/GenBank/DDBJ whole genome shotgun (WGS) entry which is preliminary data.</text>
</comment>
<proteinExistence type="predicted"/>
<accession>A0A9J5XTM4</accession>
<reference evidence="1 2" key="1">
    <citation type="submission" date="2020-09" db="EMBL/GenBank/DDBJ databases">
        <title>De no assembly of potato wild relative species, Solanum commersonii.</title>
        <authorList>
            <person name="Cho K."/>
        </authorList>
    </citation>
    <scope>NUCLEOTIDE SEQUENCE [LARGE SCALE GENOMIC DNA]</scope>
    <source>
        <strain evidence="1">LZ3.2</strain>
        <tissue evidence="1">Leaf</tissue>
    </source>
</reference>
<dbReference type="Proteomes" id="UP000824120">
    <property type="component" value="Chromosome 8"/>
</dbReference>
<keyword evidence="2" id="KW-1185">Reference proteome</keyword>
<protein>
    <submittedName>
        <fullName evidence="1">Uncharacterized protein</fullName>
    </submittedName>
</protein>
<evidence type="ECO:0000313" key="1">
    <source>
        <dbReference type="EMBL" id="KAG5591675.1"/>
    </source>
</evidence>